<evidence type="ECO:0000313" key="10">
    <source>
        <dbReference type="Proteomes" id="UP000239614"/>
    </source>
</evidence>
<dbReference type="GO" id="GO:0018104">
    <property type="term" value="P:peptidoglycan-protein cross-linking"/>
    <property type="evidence" value="ECO:0007669"/>
    <property type="project" value="TreeGrafter"/>
</dbReference>
<dbReference type="GO" id="GO:0008360">
    <property type="term" value="P:regulation of cell shape"/>
    <property type="evidence" value="ECO:0007669"/>
    <property type="project" value="UniProtKB-UniRule"/>
</dbReference>
<feature type="region of interest" description="Disordered" evidence="7">
    <location>
        <begin position="352"/>
        <end position="377"/>
    </location>
</feature>
<dbReference type="PROSITE" id="PS52029">
    <property type="entry name" value="LD_TPASE"/>
    <property type="match status" value="1"/>
</dbReference>
<dbReference type="GO" id="GO:0016740">
    <property type="term" value="F:transferase activity"/>
    <property type="evidence" value="ECO:0007669"/>
    <property type="project" value="UniProtKB-KW"/>
</dbReference>
<evidence type="ECO:0000256" key="4">
    <source>
        <dbReference type="ARBA" id="ARBA00022984"/>
    </source>
</evidence>
<keyword evidence="2 9" id="KW-0808">Transferase</keyword>
<organism evidence="9 10">
    <name type="scientific">Clostridium thermopalmarium DSM 5974</name>
    <dbReference type="NCBI Taxonomy" id="1121340"/>
    <lineage>
        <taxon>Bacteria</taxon>
        <taxon>Bacillati</taxon>
        <taxon>Bacillota</taxon>
        <taxon>Clostridia</taxon>
        <taxon>Eubacteriales</taxon>
        <taxon>Clostridiaceae</taxon>
        <taxon>Clostridium</taxon>
    </lineage>
</organism>
<dbReference type="PANTHER" id="PTHR30582">
    <property type="entry name" value="L,D-TRANSPEPTIDASE"/>
    <property type="match status" value="1"/>
</dbReference>
<dbReference type="RefSeq" id="WP_242976299.1">
    <property type="nucleotide sequence ID" value="NZ_PVXN01000040.1"/>
</dbReference>
<dbReference type="EMBL" id="PVXN01000040">
    <property type="protein sequence ID" value="PRR71824.1"/>
    <property type="molecule type" value="Genomic_DNA"/>
</dbReference>
<evidence type="ECO:0000256" key="3">
    <source>
        <dbReference type="ARBA" id="ARBA00022960"/>
    </source>
</evidence>
<evidence type="ECO:0000256" key="7">
    <source>
        <dbReference type="SAM" id="MobiDB-lite"/>
    </source>
</evidence>
<evidence type="ECO:0000259" key="8">
    <source>
        <dbReference type="PROSITE" id="PS52029"/>
    </source>
</evidence>
<evidence type="ECO:0000313" key="9">
    <source>
        <dbReference type="EMBL" id="PRR71824.1"/>
    </source>
</evidence>
<protein>
    <submittedName>
        <fullName evidence="9">Putative L,D-transpeptidase YciB</fullName>
        <ecNumber evidence="9">2.-.-.-</ecNumber>
    </submittedName>
</protein>
<comment type="pathway">
    <text evidence="1 6">Cell wall biogenesis; peptidoglycan biosynthesis.</text>
</comment>
<evidence type="ECO:0000256" key="5">
    <source>
        <dbReference type="ARBA" id="ARBA00023316"/>
    </source>
</evidence>
<feature type="active site" description="Proton donor/acceptor" evidence="6">
    <location>
        <position position="565"/>
    </location>
</feature>
<dbReference type="InterPro" id="IPR038063">
    <property type="entry name" value="Transpep_catalytic_dom"/>
</dbReference>
<dbReference type="EC" id="2.-.-.-" evidence="9"/>
<reference evidence="9 10" key="1">
    <citation type="submission" date="2018-03" db="EMBL/GenBank/DDBJ databases">
        <title>Genome sequence of Clostridium thermopalmarium DSM 5974.</title>
        <authorList>
            <person name="Poehlein A."/>
            <person name="Daniel R."/>
        </authorList>
    </citation>
    <scope>NUCLEOTIDE SEQUENCE [LARGE SCALE GENOMIC DNA]</scope>
    <source>
        <strain evidence="9 10">DSM 5974</strain>
    </source>
</reference>
<dbReference type="Pfam" id="PF03734">
    <property type="entry name" value="YkuD"/>
    <property type="match status" value="1"/>
</dbReference>
<accession>A0A2T0AQW9</accession>
<comment type="caution">
    <text evidence="9">The sequence shown here is derived from an EMBL/GenBank/DDBJ whole genome shotgun (WGS) entry which is preliminary data.</text>
</comment>
<dbReference type="UniPathway" id="UPA00219"/>
<feature type="region of interest" description="Disordered" evidence="7">
    <location>
        <begin position="224"/>
        <end position="303"/>
    </location>
</feature>
<keyword evidence="4 6" id="KW-0573">Peptidoglycan synthesis</keyword>
<dbReference type="Gene3D" id="2.40.440.10">
    <property type="entry name" value="L,D-transpeptidase catalytic domain-like"/>
    <property type="match status" value="1"/>
</dbReference>
<sequence length="616" mass="68729">MTKLRSYSLVKTIFLALIITVFTGVTSAYAAESLPKIQRLNLEYAIVREGDTQTIDIFTNYAGKVQYRVWIVNRKNNIWQDITNGYTAAQDGKKVFTVTTPELKEGEYGISVWVKRAGATPANTKGYDNFLGDMMLCLKDNGQGPNVKLSSIQNNYSVGGNIEVKKEEGKQYSYSYSIDDLIQGKTLVSFTPYKDSFSWKASKDGLYLLKVKIKSIEKIAVPKVKEDKDDEKSKLDIKPQEKDGQVIEEKAAVENQDKVNVEDKNNISAASDKNSVEGESKKDENGIVDNKDENGIVDNKDENGIVDNKEISNDKTIDDKVVGDEKINNEEVANNKIADDGKIDEVSTTDDAALEEDKEDISNDTQNLDVNSEEDKEEIEYKEVEKITEVKKIILVGDPYKVKEPTSSTGSTAPSVSSLVVGNAGETQRIYIKAQPSASSKNVGYFYGSTVGVKILKTVGDFYYIEATDYNSLKPVKGYVYKSQLKTIKPRTDYSIKVDLSEQKVYIFKEGKLYKSFECSTGLDSTPTPTGTYVIGDRGPYFYTGTGNSVICYNWIRWNNNFLFHSTLHTRSGQEIASEAKKLGSKASHGCIRVAVPNIQWMYKYIPKGTLVIIQN</sequence>
<dbReference type="GO" id="GO:0071972">
    <property type="term" value="F:peptidoglycan L,D-transpeptidase activity"/>
    <property type="evidence" value="ECO:0007669"/>
    <property type="project" value="TreeGrafter"/>
</dbReference>
<dbReference type="CDD" id="cd16913">
    <property type="entry name" value="YkuD_like"/>
    <property type="match status" value="1"/>
</dbReference>
<dbReference type="Proteomes" id="UP000239614">
    <property type="component" value="Unassembled WGS sequence"/>
</dbReference>
<dbReference type="InterPro" id="IPR005490">
    <property type="entry name" value="LD_TPept_cat_dom"/>
</dbReference>
<proteinExistence type="predicted"/>
<dbReference type="InterPro" id="IPR050979">
    <property type="entry name" value="LD-transpeptidase"/>
</dbReference>
<dbReference type="SUPFAM" id="SSF141523">
    <property type="entry name" value="L,D-transpeptidase catalytic domain-like"/>
    <property type="match status" value="1"/>
</dbReference>
<gene>
    <name evidence="9" type="primary">yciB</name>
    <name evidence="9" type="ORF">CPAL_16540</name>
</gene>
<keyword evidence="5 6" id="KW-0961">Cell wall biogenesis/degradation</keyword>
<name>A0A2T0AQW9_9CLOT</name>
<feature type="compositionally biased region" description="Basic and acidic residues" evidence="7">
    <location>
        <begin position="274"/>
        <end position="303"/>
    </location>
</feature>
<evidence type="ECO:0000256" key="2">
    <source>
        <dbReference type="ARBA" id="ARBA00022679"/>
    </source>
</evidence>
<dbReference type="GO" id="GO:0071555">
    <property type="term" value="P:cell wall organization"/>
    <property type="evidence" value="ECO:0007669"/>
    <property type="project" value="UniProtKB-UniRule"/>
</dbReference>
<evidence type="ECO:0000256" key="6">
    <source>
        <dbReference type="PROSITE-ProRule" id="PRU01373"/>
    </source>
</evidence>
<feature type="active site" description="Nucleophile" evidence="6">
    <location>
        <position position="591"/>
    </location>
</feature>
<feature type="compositionally biased region" description="Basic and acidic residues" evidence="7">
    <location>
        <begin position="224"/>
        <end position="265"/>
    </location>
</feature>
<keyword evidence="3 6" id="KW-0133">Cell shape</keyword>
<dbReference type="PANTHER" id="PTHR30582:SF2">
    <property type="entry name" value="L,D-TRANSPEPTIDASE YCIB-RELATED"/>
    <property type="match status" value="1"/>
</dbReference>
<dbReference type="AlphaFoldDB" id="A0A2T0AQW9"/>
<feature type="domain" description="L,D-TPase catalytic" evidence="8">
    <location>
        <begin position="494"/>
        <end position="615"/>
    </location>
</feature>
<dbReference type="GO" id="GO:0005576">
    <property type="term" value="C:extracellular region"/>
    <property type="evidence" value="ECO:0007669"/>
    <property type="project" value="TreeGrafter"/>
</dbReference>
<keyword evidence="10" id="KW-1185">Reference proteome</keyword>
<evidence type="ECO:0000256" key="1">
    <source>
        <dbReference type="ARBA" id="ARBA00004752"/>
    </source>
</evidence>